<dbReference type="Gene3D" id="1.10.490.10">
    <property type="entry name" value="Globins"/>
    <property type="match status" value="1"/>
</dbReference>
<keyword evidence="1" id="KW-0813">Transport</keyword>
<dbReference type="InterPro" id="IPR009050">
    <property type="entry name" value="Globin-like_sf"/>
</dbReference>
<keyword evidence="3" id="KW-0479">Metal-binding</keyword>
<keyword evidence="4" id="KW-0408">Iron</keyword>
<evidence type="ECO:0000313" key="6">
    <source>
        <dbReference type="Proteomes" id="UP001247620"/>
    </source>
</evidence>
<dbReference type="RefSeq" id="WP_310092425.1">
    <property type="nucleotide sequence ID" value="NZ_JAVDUU010000001.1"/>
</dbReference>
<dbReference type="SUPFAM" id="SSF46458">
    <property type="entry name" value="Globin-like"/>
    <property type="match status" value="1"/>
</dbReference>
<protein>
    <submittedName>
        <fullName evidence="5">Hemoglobin</fullName>
    </submittedName>
</protein>
<proteinExistence type="predicted"/>
<evidence type="ECO:0000313" key="5">
    <source>
        <dbReference type="EMBL" id="MDR6941075.1"/>
    </source>
</evidence>
<name>A0ABU1T788_9SPHI</name>
<evidence type="ECO:0000256" key="4">
    <source>
        <dbReference type="ARBA" id="ARBA00023004"/>
    </source>
</evidence>
<dbReference type="CDD" id="cd08916">
    <property type="entry name" value="TrHb3_P"/>
    <property type="match status" value="1"/>
</dbReference>
<evidence type="ECO:0000256" key="1">
    <source>
        <dbReference type="ARBA" id="ARBA00022448"/>
    </source>
</evidence>
<organism evidence="5 6">
    <name type="scientific">Mucilaginibacter pocheonensis</name>
    <dbReference type="NCBI Taxonomy" id="398050"/>
    <lineage>
        <taxon>Bacteria</taxon>
        <taxon>Pseudomonadati</taxon>
        <taxon>Bacteroidota</taxon>
        <taxon>Sphingobacteriia</taxon>
        <taxon>Sphingobacteriales</taxon>
        <taxon>Sphingobacteriaceae</taxon>
        <taxon>Mucilaginibacter</taxon>
    </lineage>
</organism>
<dbReference type="EMBL" id="JAVDUU010000001">
    <property type="protein sequence ID" value="MDR6941075.1"/>
    <property type="molecule type" value="Genomic_DNA"/>
</dbReference>
<comment type="caution">
    <text evidence="5">The sequence shown here is derived from an EMBL/GenBank/DDBJ whole genome shotgun (WGS) entry which is preliminary data.</text>
</comment>
<keyword evidence="6" id="KW-1185">Reference proteome</keyword>
<dbReference type="Proteomes" id="UP001247620">
    <property type="component" value="Unassembled WGS sequence"/>
</dbReference>
<keyword evidence="2" id="KW-0349">Heme</keyword>
<gene>
    <name evidence="5" type="ORF">J2W55_000903</name>
</gene>
<accession>A0ABU1T788</accession>
<dbReference type="InterPro" id="IPR012292">
    <property type="entry name" value="Globin/Proto"/>
</dbReference>
<evidence type="ECO:0000256" key="3">
    <source>
        <dbReference type="ARBA" id="ARBA00022723"/>
    </source>
</evidence>
<dbReference type="InterPro" id="IPR001486">
    <property type="entry name" value="Hemoglobin_trunc"/>
</dbReference>
<evidence type="ECO:0000256" key="2">
    <source>
        <dbReference type="ARBA" id="ARBA00022617"/>
    </source>
</evidence>
<sequence>MEPKHDIATLDDIKLLVDTFYTRVADDALLAPIFTERLGGHWTAHLEKMYRFWQTILLEEYTYNGAPFPPHARLPVDGSHFNAWLNLFTETVDSLFTGEKADEAKWRAGKMAEMFQFKIAHFRNNPGNIL</sequence>
<reference evidence="5 6" key="1">
    <citation type="submission" date="2023-07" db="EMBL/GenBank/DDBJ databases">
        <title>Sorghum-associated microbial communities from plants grown in Nebraska, USA.</title>
        <authorList>
            <person name="Schachtman D."/>
        </authorList>
    </citation>
    <scope>NUCLEOTIDE SEQUENCE [LARGE SCALE GENOMIC DNA]</scope>
    <source>
        <strain evidence="5 6">3262</strain>
    </source>
</reference>
<dbReference type="Pfam" id="PF01152">
    <property type="entry name" value="Bac_globin"/>
    <property type="match status" value="1"/>
</dbReference>